<dbReference type="SUPFAM" id="SSF81383">
    <property type="entry name" value="F-box domain"/>
    <property type="match status" value="1"/>
</dbReference>
<dbReference type="Pfam" id="PF00646">
    <property type="entry name" value="F-box"/>
    <property type="match status" value="1"/>
</dbReference>
<proteinExistence type="predicted"/>
<evidence type="ECO:0000313" key="3">
    <source>
        <dbReference type="Proteomes" id="UP001362999"/>
    </source>
</evidence>
<dbReference type="InterPro" id="IPR001810">
    <property type="entry name" value="F-box_dom"/>
</dbReference>
<dbReference type="AlphaFoldDB" id="A0AAW0CYE4"/>
<dbReference type="EMBL" id="JAWWNJ010000011">
    <property type="protein sequence ID" value="KAK7044353.1"/>
    <property type="molecule type" value="Genomic_DNA"/>
</dbReference>
<organism evidence="2 3">
    <name type="scientific">Favolaschia claudopus</name>
    <dbReference type="NCBI Taxonomy" id="2862362"/>
    <lineage>
        <taxon>Eukaryota</taxon>
        <taxon>Fungi</taxon>
        <taxon>Dikarya</taxon>
        <taxon>Basidiomycota</taxon>
        <taxon>Agaricomycotina</taxon>
        <taxon>Agaricomycetes</taxon>
        <taxon>Agaricomycetidae</taxon>
        <taxon>Agaricales</taxon>
        <taxon>Marasmiineae</taxon>
        <taxon>Mycenaceae</taxon>
        <taxon>Favolaschia</taxon>
    </lineage>
</organism>
<keyword evidence="3" id="KW-1185">Reference proteome</keyword>
<reference evidence="2 3" key="1">
    <citation type="journal article" date="2024" name="J Genomics">
        <title>Draft genome sequencing and assembly of Favolaschia claudopus CIRM-BRFM 2984 isolated from oak limbs.</title>
        <authorList>
            <person name="Navarro D."/>
            <person name="Drula E."/>
            <person name="Chaduli D."/>
            <person name="Cazenave R."/>
            <person name="Ahrendt S."/>
            <person name="Wang J."/>
            <person name="Lipzen A."/>
            <person name="Daum C."/>
            <person name="Barry K."/>
            <person name="Grigoriev I.V."/>
            <person name="Favel A."/>
            <person name="Rosso M.N."/>
            <person name="Martin F."/>
        </authorList>
    </citation>
    <scope>NUCLEOTIDE SEQUENCE [LARGE SCALE GENOMIC DNA]</scope>
    <source>
        <strain evidence="2 3">CIRM-BRFM 2984</strain>
    </source>
</reference>
<name>A0AAW0CYE4_9AGAR</name>
<dbReference type="Gene3D" id="1.20.1280.50">
    <property type="match status" value="1"/>
</dbReference>
<dbReference type="InterPro" id="IPR036047">
    <property type="entry name" value="F-box-like_dom_sf"/>
</dbReference>
<protein>
    <recommendedName>
        <fullName evidence="1">F-box domain-containing protein</fullName>
    </recommendedName>
</protein>
<comment type="caution">
    <text evidence="2">The sequence shown here is derived from an EMBL/GenBank/DDBJ whole genome shotgun (WGS) entry which is preliminary data.</text>
</comment>
<accession>A0AAW0CYE4</accession>
<sequence length="516" mass="57203">MSTAQDTVMSSPELLELILAHLPMRDLLCIAPLVSKTWQATATTPSLQRVLFFESDPSADPSDPTQNPLLTEIFSPFFSHLDNKYARWPGSHFSIKAMPWAKNPDAFKRAGASWRRMLVTQPPIQTLALEYVSIAPTCSSTCLATMSDLSLRMGYLYDLVLPLAEDGVLFWVDWHGASPVYKSDSTLHLQKTFSCLIDDDIERDTQFDSEDMQIVKISFGPPEPARRVKLDDNLSSVFRSLKLRPAISHACIQISCPMSSLASSPQINWLSACRMWSRDPGKLRVRCRAYHILKTPIICATQPDSAPWWIPRSTPAYYLSPLPRLCHRNAYKCVFLLYPQDHLELRLLPRNPLFGVVAMAGSLSVSSSAISYILTVAFIAAPAAASDGRSSLSCDGELILNLIAVLYTNVRLSHLHLLIVTDNGVSPRAQCAYPSSISARSSDMSHRLDRILCLGTLLIVLDSSELVLVAILAFPAIRSNNFSHTAAPTLSVKRDHVGIETYQCECGFRCRGPHSP</sequence>
<evidence type="ECO:0000313" key="2">
    <source>
        <dbReference type="EMBL" id="KAK7044353.1"/>
    </source>
</evidence>
<gene>
    <name evidence="2" type="ORF">R3P38DRAFT_3176615</name>
</gene>
<evidence type="ECO:0000259" key="1">
    <source>
        <dbReference type="Pfam" id="PF00646"/>
    </source>
</evidence>
<dbReference type="Proteomes" id="UP001362999">
    <property type="component" value="Unassembled WGS sequence"/>
</dbReference>
<feature type="domain" description="F-box" evidence="1">
    <location>
        <begin position="12"/>
        <end position="46"/>
    </location>
</feature>